<dbReference type="InterPro" id="IPR011701">
    <property type="entry name" value="MFS"/>
</dbReference>
<sequence>MDPGTTAAPSSARAGIGGRSGVPRRLVASLAITQTIGYGVLYYAFSALLGPMSRDLGITTATAAGALTTAVLVTGLMSVPVGRWLDARGGQALMTTGSLLGTAGVLGWSQVHTVAQLYGAFVVIGAASAMVLYEPAFAVVIAVTAPRSRTKALLGITFVAGFASSIFIPLTGHLVEAHGWRQTLLTLAGVLALITVPLHATAVRKTAPRHHLAARAHQTASQGRVLRDPGFWLLAAAFVLHSAALAVIAVHLVLYLTTLGHPPALAATLAGLLGLLSVTGRVVTTLSPRWLPMATIAAGILVIQGAAISLLPITGRHLAGAIACLVLFGLGFGVASIATPAILLDRYGSTGYATIAGTLATPVLIAKASAPLGGAILAESIGYRPLILAVAGACITAGVFLALPRRLQAPVPTAQRAVPDAADNSVAIEGRS</sequence>
<evidence type="ECO:0000313" key="7">
    <source>
        <dbReference type="EMBL" id="QNE21051.1"/>
    </source>
</evidence>
<keyword evidence="4 6" id="KW-1133">Transmembrane helix</keyword>
<dbReference type="Pfam" id="PF07690">
    <property type="entry name" value="MFS_1"/>
    <property type="match status" value="1"/>
</dbReference>
<dbReference type="AlphaFoldDB" id="A0A7G6X486"/>
<feature type="transmembrane region" description="Helical" evidence="6">
    <location>
        <begin position="117"/>
        <end position="145"/>
    </location>
</feature>
<dbReference type="EMBL" id="CP043661">
    <property type="protein sequence ID" value="QNE21051.1"/>
    <property type="molecule type" value="Genomic_DNA"/>
</dbReference>
<dbReference type="PANTHER" id="PTHR43385:SF1">
    <property type="entry name" value="RIBOFLAVIN TRANSPORTER RIBJ"/>
    <property type="match status" value="1"/>
</dbReference>
<feature type="transmembrane region" description="Helical" evidence="6">
    <location>
        <begin position="382"/>
        <end position="403"/>
    </location>
</feature>
<dbReference type="Proteomes" id="UP000515563">
    <property type="component" value="Chromosome"/>
</dbReference>
<dbReference type="Gene3D" id="1.20.1250.20">
    <property type="entry name" value="MFS general substrate transporter like domains"/>
    <property type="match status" value="1"/>
</dbReference>
<keyword evidence="3 6" id="KW-0812">Transmembrane</keyword>
<feature type="transmembrane region" description="Helical" evidence="6">
    <location>
        <begin position="290"/>
        <end position="313"/>
    </location>
</feature>
<feature type="transmembrane region" description="Helical" evidence="6">
    <location>
        <begin position="184"/>
        <end position="203"/>
    </location>
</feature>
<gene>
    <name evidence="7" type="ORF">F1D05_28010</name>
</gene>
<dbReference type="GO" id="GO:0016020">
    <property type="term" value="C:membrane"/>
    <property type="evidence" value="ECO:0007669"/>
    <property type="project" value="UniProtKB-SubCell"/>
</dbReference>
<feature type="transmembrane region" description="Helical" evidence="6">
    <location>
        <begin position="231"/>
        <end position="257"/>
    </location>
</feature>
<reference evidence="7 8" key="2">
    <citation type="journal article" date="2020" name="Microbiol. Resour. Announc.">
        <title>Antarctic desert soil bacteria exhibit high novel natural product potential, evaluated through long-read genome sequencing and comparative genomics.</title>
        <authorList>
            <person name="Benaud N."/>
            <person name="Edwards R.J."/>
            <person name="Amos T.G."/>
            <person name="D'Agostino P.M."/>
            <person name="Gutierrez-Chavez C."/>
            <person name="Montgomery K."/>
            <person name="Nicetic I."/>
            <person name="Ferrari B.C."/>
        </authorList>
    </citation>
    <scope>NUCLEOTIDE SEQUENCE [LARGE SCALE GENOMIC DNA]</scope>
    <source>
        <strain evidence="7 8">SPB151</strain>
    </source>
</reference>
<accession>A0A7G6X486</accession>
<dbReference type="InterPro" id="IPR052983">
    <property type="entry name" value="MFS_Riboflavin_Transporter"/>
</dbReference>
<evidence type="ECO:0000256" key="3">
    <source>
        <dbReference type="ARBA" id="ARBA00022692"/>
    </source>
</evidence>
<feature type="transmembrane region" description="Helical" evidence="6">
    <location>
        <begin position="263"/>
        <end position="283"/>
    </location>
</feature>
<name>A0A7G6X486_9ACTN</name>
<evidence type="ECO:0000256" key="5">
    <source>
        <dbReference type="ARBA" id="ARBA00023136"/>
    </source>
</evidence>
<evidence type="ECO:0000256" key="6">
    <source>
        <dbReference type="SAM" id="Phobius"/>
    </source>
</evidence>
<feature type="transmembrane region" description="Helical" evidence="6">
    <location>
        <begin position="152"/>
        <end position="172"/>
    </location>
</feature>
<evidence type="ECO:0000313" key="8">
    <source>
        <dbReference type="Proteomes" id="UP000515563"/>
    </source>
</evidence>
<feature type="transmembrane region" description="Helical" evidence="6">
    <location>
        <begin position="91"/>
        <end position="111"/>
    </location>
</feature>
<dbReference type="SUPFAM" id="SSF103473">
    <property type="entry name" value="MFS general substrate transporter"/>
    <property type="match status" value="1"/>
</dbReference>
<feature type="transmembrane region" description="Helical" evidence="6">
    <location>
        <begin position="351"/>
        <end position="370"/>
    </location>
</feature>
<evidence type="ECO:0000256" key="1">
    <source>
        <dbReference type="ARBA" id="ARBA00004141"/>
    </source>
</evidence>
<evidence type="ECO:0000256" key="2">
    <source>
        <dbReference type="ARBA" id="ARBA00022448"/>
    </source>
</evidence>
<evidence type="ECO:0000256" key="4">
    <source>
        <dbReference type="ARBA" id="ARBA00022989"/>
    </source>
</evidence>
<dbReference type="RefSeq" id="WP_185443454.1">
    <property type="nucleotide sequence ID" value="NZ_CP043661.1"/>
</dbReference>
<feature type="transmembrane region" description="Helical" evidence="6">
    <location>
        <begin position="319"/>
        <end position="344"/>
    </location>
</feature>
<comment type="subcellular location">
    <subcellularLocation>
        <location evidence="1">Membrane</location>
        <topology evidence="1">Multi-pass membrane protein</topology>
    </subcellularLocation>
</comment>
<feature type="transmembrane region" description="Helical" evidence="6">
    <location>
        <begin position="57"/>
        <end position="79"/>
    </location>
</feature>
<feature type="transmembrane region" description="Helical" evidence="6">
    <location>
        <begin position="26"/>
        <end position="45"/>
    </location>
</feature>
<dbReference type="InterPro" id="IPR036259">
    <property type="entry name" value="MFS_trans_sf"/>
</dbReference>
<organism evidence="7 8">
    <name type="scientific">Kribbella qitaiheensis</name>
    <dbReference type="NCBI Taxonomy" id="1544730"/>
    <lineage>
        <taxon>Bacteria</taxon>
        <taxon>Bacillati</taxon>
        <taxon>Actinomycetota</taxon>
        <taxon>Actinomycetes</taxon>
        <taxon>Propionibacteriales</taxon>
        <taxon>Kribbellaceae</taxon>
        <taxon>Kribbella</taxon>
    </lineage>
</organism>
<dbReference type="PANTHER" id="PTHR43385">
    <property type="entry name" value="RIBOFLAVIN TRANSPORTER RIBJ"/>
    <property type="match status" value="1"/>
</dbReference>
<reference evidence="8" key="1">
    <citation type="submission" date="2019-09" db="EMBL/GenBank/DDBJ databases">
        <title>Antimicrobial potential of Antarctic Bacteria.</title>
        <authorList>
            <person name="Benaud N."/>
            <person name="Edwards R.J."/>
            <person name="Ferrari B.C."/>
        </authorList>
    </citation>
    <scope>NUCLEOTIDE SEQUENCE [LARGE SCALE GENOMIC DNA]</scope>
    <source>
        <strain evidence="8">SPB151</strain>
    </source>
</reference>
<keyword evidence="2" id="KW-0813">Transport</keyword>
<keyword evidence="5 6" id="KW-0472">Membrane</keyword>
<proteinExistence type="predicted"/>
<protein>
    <submittedName>
        <fullName evidence="7">MFS transporter</fullName>
    </submittedName>
</protein>
<dbReference type="GO" id="GO:0022857">
    <property type="term" value="F:transmembrane transporter activity"/>
    <property type="evidence" value="ECO:0007669"/>
    <property type="project" value="InterPro"/>
</dbReference>
<dbReference type="KEGG" id="kqi:F1D05_28010"/>
<keyword evidence="8" id="KW-1185">Reference proteome</keyword>